<organism evidence="2 3">
    <name type="scientific">Sphingobacterium bambusae</name>
    <dbReference type="NCBI Taxonomy" id="662858"/>
    <lineage>
        <taxon>Bacteria</taxon>
        <taxon>Pseudomonadati</taxon>
        <taxon>Bacteroidota</taxon>
        <taxon>Sphingobacteriia</taxon>
        <taxon>Sphingobacteriales</taxon>
        <taxon>Sphingobacteriaceae</taxon>
        <taxon>Sphingobacterium</taxon>
    </lineage>
</organism>
<sequence>MTKIALPDYCGNSPKMQRIADFNLAFASADVTKALSFLHEDVQWDMLGEQTIQGHQAVKDFIEENAKLSVLSWELQDVLSHGKLGSASGMVQLKQETIYFADFYEFASTAATAKIKKIKTLVLSKKTKTK</sequence>
<protein>
    <submittedName>
        <fullName evidence="2">Nuclear transport factor 2 family protein</fullName>
    </submittedName>
</protein>
<dbReference type="SUPFAM" id="SSF54427">
    <property type="entry name" value="NTF2-like"/>
    <property type="match status" value="1"/>
</dbReference>
<dbReference type="Gene3D" id="3.10.450.50">
    <property type="match status" value="1"/>
</dbReference>
<name>A0ABW6BF98_9SPHI</name>
<dbReference type="RefSeq" id="WP_320185152.1">
    <property type="nucleotide sequence ID" value="NZ_CP138332.1"/>
</dbReference>
<evidence type="ECO:0000259" key="1">
    <source>
        <dbReference type="Pfam" id="PF12680"/>
    </source>
</evidence>
<dbReference type="EMBL" id="JBHUPB010000005">
    <property type="protein sequence ID" value="MFD2967159.1"/>
    <property type="molecule type" value="Genomic_DNA"/>
</dbReference>
<dbReference type="Proteomes" id="UP001597525">
    <property type="component" value="Unassembled WGS sequence"/>
</dbReference>
<comment type="caution">
    <text evidence="2">The sequence shown here is derived from an EMBL/GenBank/DDBJ whole genome shotgun (WGS) entry which is preliminary data.</text>
</comment>
<evidence type="ECO:0000313" key="3">
    <source>
        <dbReference type="Proteomes" id="UP001597525"/>
    </source>
</evidence>
<gene>
    <name evidence="2" type="ORF">ACFS7Y_07165</name>
</gene>
<dbReference type="InterPro" id="IPR032710">
    <property type="entry name" value="NTF2-like_dom_sf"/>
</dbReference>
<proteinExistence type="predicted"/>
<evidence type="ECO:0000313" key="2">
    <source>
        <dbReference type="EMBL" id="MFD2967159.1"/>
    </source>
</evidence>
<keyword evidence="3" id="KW-1185">Reference proteome</keyword>
<accession>A0ABW6BF98</accession>
<dbReference type="InterPro" id="IPR037401">
    <property type="entry name" value="SnoaL-like"/>
</dbReference>
<dbReference type="Pfam" id="PF12680">
    <property type="entry name" value="SnoaL_2"/>
    <property type="match status" value="1"/>
</dbReference>
<reference evidence="3" key="1">
    <citation type="journal article" date="2019" name="Int. J. Syst. Evol. Microbiol.">
        <title>The Global Catalogue of Microorganisms (GCM) 10K type strain sequencing project: providing services to taxonomists for standard genome sequencing and annotation.</title>
        <authorList>
            <consortium name="The Broad Institute Genomics Platform"/>
            <consortium name="The Broad Institute Genome Sequencing Center for Infectious Disease"/>
            <person name="Wu L."/>
            <person name="Ma J."/>
        </authorList>
    </citation>
    <scope>NUCLEOTIDE SEQUENCE [LARGE SCALE GENOMIC DNA]</scope>
    <source>
        <strain evidence="3">KCTC 22814</strain>
    </source>
</reference>
<feature type="domain" description="SnoaL-like" evidence="1">
    <location>
        <begin position="22"/>
        <end position="106"/>
    </location>
</feature>